<reference evidence="4 5" key="1">
    <citation type="submission" date="2024-01" db="EMBL/GenBank/DDBJ databases">
        <title>A telomere-to-telomere, gap-free genome of sweet tea (Lithocarpus litseifolius).</title>
        <authorList>
            <person name="Zhou J."/>
        </authorList>
    </citation>
    <scope>NUCLEOTIDE SEQUENCE [LARGE SCALE GENOMIC DNA]</scope>
    <source>
        <strain evidence="4">Zhou-2022a</strain>
        <tissue evidence="4">Leaf</tissue>
    </source>
</reference>
<dbReference type="GO" id="GO:0005736">
    <property type="term" value="C:RNA polymerase I complex"/>
    <property type="evidence" value="ECO:0007669"/>
    <property type="project" value="TreeGrafter"/>
</dbReference>
<feature type="region of interest" description="Disordered" evidence="3">
    <location>
        <begin position="168"/>
        <end position="207"/>
    </location>
</feature>
<dbReference type="InterPro" id="IPR045113">
    <property type="entry name" value="Rpb7-like"/>
</dbReference>
<dbReference type="EMBL" id="JAZDWU010000001">
    <property type="protein sequence ID" value="KAL0017023.1"/>
    <property type="molecule type" value="Genomic_DNA"/>
</dbReference>
<keyword evidence="1 2" id="KW-0539">Nucleus</keyword>
<comment type="subcellular location">
    <subcellularLocation>
        <location evidence="2">Nucleus</location>
    </subcellularLocation>
</comment>
<dbReference type="GO" id="GO:0006362">
    <property type="term" value="P:transcription elongation by RNA polymerase I"/>
    <property type="evidence" value="ECO:0007669"/>
    <property type="project" value="TreeGrafter"/>
</dbReference>
<proteinExistence type="predicted"/>
<feature type="compositionally biased region" description="Basic residues" evidence="3">
    <location>
        <begin position="198"/>
        <end position="207"/>
    </location>
</feature>
<accession>A0AAW2E5I4</accession>
<dbReference type="AlphaFoldDB" id="A0AAW2E5I4"/>
<keyword evidence="2" id="KW-0240">DNA-directed RNA polymerase</keyword>
<evidence type="ECO:0000256" key="2">
    <source>
        <dbReference type="RuleBase" id="RU369086"/>
    </source>
</evidence>
<sequence>MEGLKVSDANLVVYVHPSKSNKVPQAVLHLQLLMCVCGYCGFDYKFNESFDGVVLAYDVQIQDKIAKILPGFHPYFGVKLKAKLLLFAPKPNMLLGEDIREDFNHKIKHGDELFASRSQKRHVIKVGTMIRFLVKSFDEERLHISGSLLPANTGSIRWLARHSEDFSVSDRSTRKRSESEGELVGEETYSLNNDHQIKKSKKHRIRE</sequence>
<comment type="function">
    <text evidence="2">DNA-dependent RNA polymerase which catalyzes the transcription of DNA into RNA using the four ribonucleoside triphosphates as substrates.</text>
</comment>
<keyword evidence="5" id="KW-1185">Reference proteome</keyword>
<name>A0AAW2E5I4_9ROSI</name>
<gene>
    <name evidence="4" type="ORF">SO802_004092</name>
</gene>
<keyword evidence="2" id="KW-0804">Transcription</keyword>
<comment type="caution">
    <text evidence="4">The sequence shown here is derived from an EMBL/GenBank/DDBJ whole genome shotgun (WGS) entry which is preliminary data.</text>
</comment>
<evidence type="ECO:0000313" key="5">
    <source>
        <dbReference type="Proteomes" id="UP001459277"/>
    </source>
</evidence>
<dbReference type="GO" id="GO:0006352">
    <property type="term" value="P:DNA-templated transcription initiation"/>
    <property type="evidence" value="ECO:0007669"/>
    <property type="project" value="UniProtKB-UniRule"/>
</dbReference>
<evidence type="ECO:0000313" key="4">
    <source>
        <dbReference type="EMBL" id="KAL0017023.1"/>
    </source>
</evidence>
<evidence type="ECO:0000256" key="1">
    <source>
        <dbReference type="ARBA" id="ARBA00023242"/>
    </source>
</evidence>
<dbReference type="Proteomes" id="UP001459277">
    <property type="component" value="Unassembled WGS sequence"/>
</dbReference>
<evidence type="ECO:0000256" key="3">
    <source>
        <dbReference type="SAM" id="MobiDB-lite"/>
    </source>
</evidence>
<dbReference type="PANTHER" id="PTHR12709:SF5">
    <property type="entry name" value="DNA-DIRECTED RNA POLYMERASE I SUBUNIT RPA43"/>
    <property type="match status" value="1"/>
</dbReference>
<dbReference type="PANTHER" id="PTHR12709">
    <property type="entry name" value="DNA-DIRECTED RNA POLYMERASE II, III"/>
    <property type="match status" value="1"/>
</dbReference>
<organism evidence="4 5">
    <name type="scientific">Lithocarpus litseifolius</name>
    <dbReference type="NCBI Taxonomy" id="425828"/>
    <lineage>
        <taxon>Eukaryota</taxon>
        <taxon>Viridiplantae</taxon>
        <taxon>Streptophyta</taxon>
        <taxon>Embryophyta</taxon>
        <taxon>Tracheophyta</taxon>
        <taxon>Spermatophyta</taxon>
        <taxon>Magnoliopsida</taxon>
        <taxon>eudicotyledons</taxon>
        <taxon>Gunneridae</taxon>
        <taxon>Pentapetalae</taxon>
        <taxon>rosids</taxon>
        <taxon>fabids</taxon>
        <taxon>Fagales</taxon>
        <taxon>Fagaceae</taxon>
        <taxon>Lithocarpus</taxon>
    </lineage>
</organism>
<protein>
    <recommendedName>
        <fullName evidence="2">DNA-directed RNA polymerase subunit</fullName>
    </recommendedName>
</protein>